<keyword evidence="3" id="KW-1185">Reference proteome</keyword>
<feature type="transmembrane region" description="Helical" evidence="1">
    <location>
        <begin position="187"/>
        <end position="206"/>
    </location>
</feature>
<dbReference type="PANTHER" id="PTHR43424:SF1">
    <property type="entry name" value="LOCUS PUTATIVE PROTEIN 1-RELATED"/>
    <property type="match status" value="1"/>
</dbReference>
<evidence type="ECO:0000313" key="3">
    <source>
        <dbReference type="Proteomes" id="UP000660862"/>
    </source>
</evidence>
<feature type="transmembrane region" description="Helical" evidence="1">
    <location>
        <begin position="338"/>
        <end position="360"/>
    </location>
</feature>
<organism evidence="2 3">
    <name type="scientific">Parapedobacter pyrenivorans</name>
    <dbReference type="NCBI Taxonomy" id="1305674"/>
    <lineage>
        <taxon>Bacteria</taxon>
        <taxon>Pseudomonadati</taxon>
        <taxon>Bacteroidota</taxon>
        <taxon>Sphingobacteriia</taxon>
        <taxon>Sphingobacteriales</taxon>
        <taxon>Sphingobacteriaceae</taxon>
        <taxon>Parapedobacter</taxon>
    </lineage>
</organism>
<feature type="transmembrane region" description="Helical" evidence="1">
    <location>
        <begin position="21"/>
        <end position="43"/>
    </location>
</feature>
<dbReference type="Pfam" id="PF13440">
    <property type="entry name" value="Polysacc_synt_3"/>
    <property type="match status" value="1"/>
</dbReference>
<keyword evidence="1" id="KW-0472">Membrane</keyword>
<dbReference type="RefSeq" id="WP_188504581.1">
    <property type="nucleotide sequence ID" value="NZ_BMER01000001.1"/>
</dbReference>
<comment type="caution">
    <text evidence="2">The sequence shown here is derived from an EMBL/GenBank/DDBJ whole genome shotgun (WGS) entry which is preliminary data.</text>
</comment>
<feature type="transmembrane region" description="Helical" evidence="1">
    <location>
        <begin position="129"/>
        <end position="147"/>
    </location>
</feature>
<reference evidence="2" key="2">
    <citation type="submission" date="2020-09" db="EMBL/GenBank/DDBJ databases">
        <authorList>
            <person name="Sun Q."/>
            <person name="Zhou Y."/>
        </authorList>
    </citation>
    <scope>NUCLEOTIDE SEQUENCE</scope>
    <source>
        <strain evidence="2">CGMCC 1.12195</strain>
    </source>
</reference>
<dbReference type="InterPro" id="IPR052556">
    <property type="entry name" value="PolySynth_Transporter"/>
</dbReference>
<feature type="transmembrane region" description="Helical" evidence="1">
    <location>
        <begin position="399"/>
        <end position="419"/>
    </location>
</feature>
<evidence type="ECO:0000313" key="2">
    <source>
        <dbReference type="EMBL" id="GGG78005.1"/>
    </source>
</evidence>
<dbReference type="EMBL" id="BMER01000001">
    <property type="protein sequence ID" value="GGG78005.1"/>
    <property type="molecule type" value="Genomic_DNA"/>
</dbReference>
<evidence type="ECO:0000256" key="1">
    <source>
        <dbReference type="SAM" id="Phobius"/>
    </source>
</evidence>
<proteinExistence type="predicted"/>
<feature type="transmembrane region" description="Helical" evidence="1">
    <location>
        <begin position="227"/>
        <end position="247"/>
    </location>
</feature>
<keyword evidence="1" id="KW-0812">Transmembrane</keyword>
<dbReference type="PANTHER" id="PTHR43424">
    <property type="entry name" value="LOCUS PUTATIVE PROTEIN 1-RELATED"/>
    <property type="match status" value="1"/>
</dbReference>
<feature type="transmembrane region" description="Helical" evidence="1">
    <location>
        <begin position="98"/>
        <end position="117"/>
    </location>
</feature>
<feature type="transmembrane region" description="Helical" evidence="1">
    <location>
        <begin position="307"/>
        <end position="332"/>
    </location>
</feature>
<sequence length="445" mass="50134">MKTPSLPGFDQAAFYTYFKNTGWLMIARAGSLFIKMVITAIVIPNYLGNSQNGILNYPLVLVAFFMAACALGMDSFVTRQLLQEPHKQHSILGTAFRLRLIAGIVALPLIYLTYHLIGRYAAEARATPIEYVIIVSFVCLFQSINIIDSYFQSSIQGKYIMYVQVGANLLSALAKLLLVLWQASLTWFVWMLLVDSVLLALGYLYMYHRRGHRVFDWKFDGSMAKHLLNYAWPLAFSAVFITLYMKIDQLMLEAYMGEAILGIYTTVVSLSEGWYFIPMAIVTALFPAIMNARRDDAARYQRRLQNLYELMSVISISIAVLITFAAPMLYGLLYKPEFAAGASILTVHVWAGIFVFLNVASGQYLIAEGYTFLSLIRALIGALANIVLNVVWIPKYGMIGAAYATLLAYACTALFVIFVPKTRAQGWMMLKALFFVPTFQRLMKR</sequence>
<dbReference type="CDD" id="cd13128">
    <property type="entry name" value="MATE_Wzx_like"/>
    <property type="match status" value="1"/>
</dbReference>
<protein>
    <submittedName>
        <fullName evidence="2">O-unit flippase</fullName>
    </submittedName>
</protein>
<keyword evidence="1" id="KW-1133">Transmembrane helix</keyword>
<dbReference type="Proteomes" id="UP000660862">
    <property type="component" value="Unassembled WGS sequence"/>
</dbReference>
<dbReference type="AlphaFoldDB" id="A0A917HGD2"/>
<feature type="transmembrane region" description="Helical" evidence="1">
    <location>
        <begin position="159"/>
        <end position="181"/>
    </location>
</feature>
<reference evidence="2" key="1">
    <citation type="journal article" date="2014" name="Int. J. Syst. Evol. Microbiol.">
        <title>Complete genome sequence of Corynebacterium casei LMG S-19264T (=DSM 44701T), isolated from a smear-ripened cheese.</title>
        <authorList>
            <consortium name="US DOE Joint Genome Institute (JGI-PGF)"/>
            <person name="Walter F."/>
            <person name="Albersmeier A."/>
            <person name="Kalinowski J."/>
            <person name="Ruckert C."/>
        </authorList>
    </citation>
    <scope>NUCLEOTIDE SEQUENCE</scope>
    <source>
        <strain evidence="2">CGMCC 1.12195</strain>
    </source>
</reference>
<accession>A0A917HGD2</accession>
<gene>
    <name evidence="2" type="ORF">GCM10007415_07510</name>
</gene>
<feature type="transmembrane region" description="Helical" evidence="1">
    <location>
        <begin position="372"/>
        <end position="393"/>
    </location>
</feature>
<feature type="transmembrane region" description="Helical" evidence="1">
    <location>
        <begin position="55"/>
        <end position="77"/>
    </location>
</feature>
<name>A0A917HGD2_9SPHI</name>
<feature type="transmembrane region" description="Helical" evidence="1">
    <location>
        <begin position="259"/>
        <end position="286"/>
    </location>
</feature>